<sequence>HIDKYRKQSRVWVRETPQVYAEITKPYIDGEPVARLQWVYNILDGTSESDRVVVADDDEENGFVVLPDFKWDGVALDSLYLVVIVRRRDIRSLRDLGSQHLPLLKNIRDKVEAAVEKTYGVGADQLRLYVHYQPSYYHFHVHVTNINFEGKGMLAGRAHLLDSVIDNIENIASDYYQKASLSFVLGSDDALWPLLANKE</sequence>
<organism evidence="1 2">
    <name type="scientific">Linderina macrospora</name>
    <dbReference type="NCBI Taxonomy" id="4868"/>
    <lineage>
        <taxon>Eukaryota</taxon>
        <taxon>Fungi</taxon>
        <taxon>Fungi incertae sedis</taxon>
        <taxon>Zoopagomycota</taxon>
        <taxon>Kickxellomycotina</taxon>
        <taxon>Kickxellomycetes</taxon>
        <taxon>Kickxellales</taxon>
        <taxon>Kickxellaceae</taxon>
        <taxon>Linderina</taxon>
    </lineage>
</organism>
<feature type="non-terminal residue" evidence="1">
    <location>
        <position position="1"/>
    </location>
</feature>
<evidence type="ECO:0000313" key="2">
    <source>
        <dbReference type="Proteomes" id="UP001150603"/>
    </source>
</evidence>
<proteinExistence type="predicted"/>
<comment type="caution">
    <text evidence="1">The sequence shown here is derived from an EMBL/GenBank/DDBJ whole genome shotgun (WGS) entry which is preliminary data.</text>
</comment>
<evidence type="ECO:0000313" key="1">
    <source>
        <dbReference type="EMBL" id="KAJ1935421.1"/>
    </source>
</evidence>
<name>A0ACC1J2P1_9FUNG</name>
<protein>
    <submittedName>
        <fullName evidence="1">Uncharacterized protein</fullName>
    </submittedName>
</protein>
<reference evidence="1" key="1">
    <citation type="submission" date="2022-07" db="EMBL/GenBank/DDBJ databases">
        <title>Phylogenomic reconstructions and comparative analyses of Kickxellomycotina fungi.</title>
        <authorList>
            <person name="Reynolds N.K."/>
            <person name="Stajich J.E."/>
            <person name="Barry K."/>
            <person name="Grigoriev I.V."/>
            <person name="Crous P."/>
            <person name="Smith M.E."/>
        </authorList>
    </citation>
    <scope>NUCLEOTIDE SEQUENCE</scope>
    <source>
        <strain evidence="1">NRRL 5244</strain>
    </source>
</reference>
<keyword evidence="2" id="KW-1185">Reference proteome</keyword>
<accession>A0ACC1J2P1</accession>
<dbReference type="Proteomes" id="UP001150603">
    <property type="component" value="Unassembled WGS sequence"/>
</dbReference>
<gene>
    <name evidence="1" type="ORF">FBU59_005391</name>
</gene>
<dbReference type="EMBL" id="JANBPW010004259">
    <property type="protein sequence ID" value="KAJ1935421.1"/>
    <property type="molecule type" value="Genomic_DNA"/>
</dbReference>